<dbReference type="Pfam" id="PF14511">
    <property type="entry name" value="RE_EcoO109I"/>
    <property type="match status" value="1"/>
</dbReference>
<protein>
    <submittedName>
        <fullName evidence="2">Cytosolic protein</fullName>
    </submittedName>
</protein>
<comment type="caution">
    <text evidence="2">The sequence shown here is derived from an EMBL/GenBank/DDBJ whole genome shotgun (WGS) entry which is preliminary data.</text>
</comment>
<proteinExistence type="predicted"/>
<dbReference type="SUPFAM" id="SSF52980">
    <property type="entry name" value="Restriction endonuclease-like"/>
    <property type="match status" value="1"/>
</dbReference>
<dbReference type="Proteomes" id="UP000603545">
    <property type="component" value="Unassembled WGS sequence"/>
</dbReference>
<reference evidence="2 3" key="1">
    <citation type="submission" date="2020-08" db="EMBL/GenBank/DDBJ databases">
        <title>Bridging the membrane lipid divide: bacteria of the FCB group superphylum have the potential to synthesize archaeal ether lipids.</title>
        <authorList>
            <person name="Villanueva L."/>
            <person name="Von Meijenfeldt F.A.B."/>
            <person name="Westbye A.B."/>
            <person name="Yadav S."/>
            <person name="Hopmans E.C."/>
            <person name="Dutilh B.E."/>
            <person name="Sinninghe Damste J.S."/>
        </authorList>
    </citation>
    <scope>NUCLEOTIDE SEQUENCE [LARGE SCALE GENOMIC DNA]</scope>
    <source>
        <strain evidence="2">NIOZ-UU82</strain>
    </source>
</reference>
<dbReference type="CDD" id="cd22345">
    <property type="entry name" value="PDDEXK_nuclease"/>
    <property type="match status" value="1"/>
</dbReference>
<name>A0A8J6N5S3_9BACT</name>
<evidence type="ECO:0000313" key="2">
    <source>
        <dbReference type="EMBL" id="MBC8199165.1"/>
    </source>
</evidence>
<feature type="domain" description="Type II restriction endonuclease EcoO109IR" evidence="1">
    <location>
        <begin position="8"/>
        <end position="203"/>
    </location>
</feature>
<organism evidence="2 3">
    <name type="scientific">Candidatus Desulfaltia bathyphila</name>
    <dbReference type="NCBI Taxonomy" id="2841697"/>
    <lineage>
        <taxon>Bacteria</taxon>
        <taxon>Pseudomonadati</taxon>
        <taxon>Thermodesulfobacteriota</taxon>
        <taxon>Desulfobacteria</taxon>
        <taxon>Desulfobacterales</taxon>
        <taxon>Desulfobacterales incertae sedis</taxon>
        <taxon>Candidatus Desulfaltia</taxon>
    </lineage>
</organism>
<evidence type="ECO:0000313" key="3">
    <source>
        <dbReference type="Proteomes" id="UP000603545"/>
    </source>
</evidence>
<dbReference type="InterPro" id="IPR011335">
    <property type="entry name" value="Restrct_endonuc-II-like"/>
</dbReference>
<accession>A0A8J6N5S3</accession>
<dbReference type="AlphaFoldDB" id="A0A8J6N5S3"/>
<sequence length="249" mass="28696">MKLITQKDIVEYVEKNIPNFHQNRLDKLKKLRLRDVLKRKNPYLFKVKNITTASDFIKTILDAFLSSQEESLFGGFLEELAIFICSNVYNGRKSSTEGIDLEFEKDNAKYIVSIKSGPNWGNSSQIKKMKDNFKKAKRILGTNTSTGFHVIAVNGCCYGKDNTPNKGDYLKLCGQRFWEFISGNENLYTEIVEPLGHKAKEKNDLFLREYAKVINRFSLEFMKMFCDPSGEILWEEVIKFNSGKNIVKA</sequence>
<dbReference type="InterPro" id="IPR032793">
    <property type="entry name" value="RE_EcoO109IR"/>
</dbReference>
<gene>
    <name evidence="2" type="ORF">H8E80_03845</name>
</gene>
<dbReference type="EMBL" id="JACNLL010000037">
    <property type="protein sequence ID" value="MBC8199165.1"/>
    <property type="molecule type" value="Genomic_DNA"/>
</dbReference>
<evidence type="ECO:0000259" key="1">
    <source>
        <dbReference type="Pfam" id="PF14511"/>
    </source>
</evidence>